<keyword evidence="2" id="KW-1185">Reference proteome</keyword>
<accession>A0ABN7B434</accession>
<organism evidence="1 2">
    <name type="scientific">Nesidiocoris tenuis</name>
    <dbReference type="NCBI Taxonomy" id="355587"/>
    <lineage>
        <taxon>Eukaryota</taxon>
        <taxon>Metazoa</taxon>
        <taxon>Ecdysozoa</taxon>
        <taxon>Arthropoda</taxon>
        <taxon>Hexapoda</taxon>
        <taxon>Insecta</taxon>
        <taxon>Pterygota</taxon>
        <taxon>Neoptera</taxon>
        <taxon>Paraneoptera</taxon>
        <taxon>Hemiptera</taxon>
        <taxon>Heteroptera</taxon>
        <taxon>Panheteroptera</taxon>
        <taxon>Cimicomorpha</taxon>
        <taxon>Miridae</taxon>
        <taxon>Dicyphina</taxon>
        <taxon>Nesidiocoris</taxon>
    </lineage>
</organism>
<evidence type="ECO:0008006" key="3">
    <source>
        <dbReference type="Google" id="ProtNLM"/>
    </source>
</evidence>
<proteinExistence type="predicted"/>
<evidence type="ECO:0000313" key="1">
    <source>
        <dbReference type="EMBL" id="BES99170.1"/>
    </source>
</evidence>
<dbReference type="EMBL" id="AP028918">
    <property type="protein sequence ID" value="BES99170.1"/>
    <property type="molecule type" value="Genomic_DNA"/>
</dbReference>
<reference evidence="1 2" key="1">
    <citation type="submission" date="2023-09" db="EMBL/GenBank/DDBJ databases">
        <title>Nesidiocoris tenuis whole genome shotgun sequence.</title>
        <authorList>
            <person name="Shibata T."/>
            <person name="Shimoda M."/>
            <person name="Kobayashi T."/>
            <person name="Uehara T."/>
        </authorList>
    </citation>
    <scope>NUCLEOTIDE SEQUENCE [LARGE SCALE GENOMIC DNA]</scope>
    <source>
        <strain evidence="1 2">Japan</strain>
    </source>
</reference>
<protein>
    <recommendedName>
        <fullName evidence="3">BRO1 domain-containing protein</fullName>
    </recommendedName>
</protein>
<sequence length="450" mass="51511">MTADITYFCESSMSNECLDDFRDSLPTHLQPIFEKCMKNFVPSALNLLQGYRGPSYMRDGSSGDSGTLEPSNGLQEIKFWWGARRDLNFIPVAGSILYLMGRALQKIDGQSKWRSLYFDSKTGKCLSHKKHRALHELSHKGIQLFREGKIADGVEYQRNAYMTYLNVSNVYSLWYENNLNEACDALNRKGDSFSGERRFVEAAEMYELAAKFCTCEHQNKETFSDNLLKAETEIANVIVKTSLDEEDRSAFDQAVEYMKSRSINCEDRVAIARAPILSSLEKLWERAWEADSEEEEAKRLFQRVSDEFENLEKVLPVPPPAYAYKRLADLKIEANNLVKLGLESKHRGEKLLQEAQRTGLRRIYELSNLKFHEAMDIFTRASANFQNGGESDERFRTSVPFVRVQVDEIGRSIGFISRQSFVSALDGADLDNNNRSSVDEPSWRLEGQFC</sequence>
<evidence type="ECO:0000313" key="2">
    <source>
        <dbReference type="Proteomes" id="UP001307889"/>
    </source>
</evidence>
<dbReference type="Proteomes" id="UP001307889">
    <property type="component" value="Chromosome 10"/>
</dbReference>
<name>A0ABN7B434_9HEMI</name>
<gene>
    <name evidence="1" type="ORF">NTJ_11988</name>
</gene>